<evidence type="ECO:0000256" key="1">
    <source>
        <dbReference type="SAM" id="MobiDB-lite"/>
    </source>
</evidence>
<feature type="domain" description="J" evidence="2">
    <location>
        <begin position="69"/>
        <end position="133"/>
    </location>
</feature>
<dbReference type="PROSITE" id="PS00636">
    <property type="entry name" value="DNAJ_1"/>
    <property type="match status" value="1"/>
</dbReference>
<dbReference type="InterPro" id="IPR024593">
    <property type="entry name" value="DUF3444"/>
</dbReference>
<gene>
    <name evidence="3" type="ORF">JCGZ_26441</name>
</gene>
<dbReference type="PROSITE" id="PS50076">
    <property type="entry name" value="DNAJ_2"/>
    <property type="match status" value="1"/>
</dbReference>
<dbReference type="Gene3D" id="1.10.287.110">
    <property type="entry name" value="DnaJ domain"/>
    <property type="match status" value="1"/>
</dbReference>
<proteinExistence type="predicted"/>
<feature type="region of interest" description="Disordered" evidence="1">
    <location>
        <begin position="412"/>
        <end position="442"/>
    </location>
</feature>
<dbReference type="CDD" id="cd06257">
    <property type="entry name" value="DnaJ"/>
    <property type="match status" value="1"/>
</dbReference>
<feature type="region of interest" description="Disordered" evidence="1">
    <location>
        <begin position="354"/>
        <end position="380"/>
    </location>
</feature>
<dbReference type="InterPro" id="IPR018253">
    <property type="entry name" value="DnaJ_domain_CS"/>
</dbReference>
<dbReference type="KEGG" id="jcu:105648791"/>
<dbReference type="PANTHER" id="PTHR44137">
    <property type="entry name" value="BNAC03G44070D PROTEIN"/>
    <property type="match status" value="1"/>
</dbReference>
<dbReference type="Proteomes" id="UP000027138">
    <property type="component" value="Unassembled WGS sequence"/>
</dbReference>
<dbReference type="Pfam" id="PF23551">
    <property type="entry name" value="Zn_ribbon_20"/>
    <property type="match status" value="1"/>
</dbReference>
<feature type="compositionally biased region" description="Basic and acidic residues" evidence="1">
    <location>
        <begin position="422"/>
        <end position="432"/>
    </location>
</feature>
<dbReference type="Pfam" id="PF11926">
    <property type="entry name" value="DUF3444"/>
    <property type="match status" value="1"/>
</dbReference>
<dbReference type="PRINTS" id="PR00625">
    <property type="entry name" value="JDOMAIN"/>
</dbReference>
<dbReference type="EMBL" id="KK915447">
    <property type="protein sequence ID" value="KDP22610.1"/>
    <property type="molecule type" value="Genomic_DNA"/>
</dbReference>
<evidence type="ECO:0000313" key="4">
    <source>
        <dbReference type="Proteomes" id="UP000027138"/>
    </source>
</evidence>
<protein>
    <recommendedName>
        <fullName evidence="2">J domain-containing protein</fullName>
    </recommendedName>
</protein>
<dbReference type="STRING" id="180498.A0A067JRJ7"/>
<dbReference type="Pfam" id="PF00226">
    <property type="entry name" value="DnaJ"/>
    <property type="match status" value="1"/>
</dbReference>
<dbReference type="SMART" id="SM00271">
    <property type="entry name" value="DnaJ"/>
    <property type="match status" value="1"/>
</dbReference>
<dbReference type="SUPFAM" id="SSF46565">
    <property type="entry name" value="Chaperone J-domain"/>
    <property type="match status" value="1"/>
</dbReference>
<dbReference type="PANTHER" id="PTHR44137:SF51">
    <property type="entry name" value="MOLECULAR CHAPERONE HSP40_DNAJ FAMILY PROTEIN"/>
    <property type="match status" value="1"/>
</dbReference>
<dbReference type="AlphaFoldDB" id="A0A067JRJ7"/>
<dbReference type="InterPro" id="IPR001623">
    <property type="entry name" value="DnaJ_domain"/>
</dbReference>
<feature type="region of interest" description="Disordered" evidence="1">
    <location>
        <begin position="456"/>
        <end position="482"/>
    </location>
</feature>
<evidence type="ECO:0000313" key="3">
    <source>
        <dbReference type="EMBL" id="KDP22610.1"/>
    </source>
</evidence>
<evidence type="ECO:0000259" key="2">
    <source>
        <dbReference type="PROSITE" id="PS50076"/>
    </source>
</evidence>
<dbReference type="InterPro" id="IPR036869">
    <property type="entry name" value="J_dom_sf"/>
</dbReference>
<accession>A0A067JRJ7</accession>
<dbReference type="OrthoDB" id="66964at2759"/>
<keyword evidence="4" id="KW-1185">Reference proteome</keyword>
<name>A0A067JRJ7_JATCU</name>
<dbReference type="InterPro" id="IPR056988">
    <property type="entry name" value="Zn_ribbon_pln"/>
</dbReference>
<reference evidence="3 4" key="1">
    <citation type="journal article" date="2014" name="PLoS ONE">
        <title>Global Analysis of Gene Expression Profiles in Physic Nut (Jatropha curcas L.) Seedlings Exposed to Salt Stress.</title>
        <authorList>
            <person name="Zhang L."/>
            <person name="Zhang C."/>
            <person name="Wu P."/>
            <person name="Chen Y."/>
            <person name="Li M."/>
            <person name="Jiang H."/>
            <person name="Wu G."/>
        </authorList>
    </citation>
    <scope>NUCLEOTIDE SEQUENCE [LARGE SCALE GENOMIC DNA]</scope>
    <source>
        <strain evidence="4">cv. GZQX0401</strain>
        <tissue evidence="3">Young leaves</tissue>
    </source>
</reference>
<organism evidence="3 4">
    <name type="scientific">Jatropha curcas</name>
    <name type="common">Barbados nut</name>
    <dbReference type="NCBI Taxonomy" id="180498"/>
    <lineage>
        <taxon>Eukaryota</taxon>
        <taxon>Viridiplantae</taxon>
        <taxon>Streptophyta</taxon>
        <taxon>Embryophyta</taxon>
        <taxon>Tracheophyta</taxon>
        <taxon>Spermatophyta</taxon>
        <taxon>Magnoliopsida</taxon>
        <taxon>eudicotyledons</taxon>
        <taxon>Gunneridae</taxon>
        <taxon>Pentapetalae</taxon>
        <taxon>rosids</taxon>
        <taxon>fabids</taxon>
        <taxon>Malpighiales</taxon>
        <taxon>Euphorbiaceae</taxon>
        <taxon>Crotonoideae</taxon>
        <taxon>Jatropheae</taxon>
        <taxon>Jatropha</taxon>
    </lineage>
</organism>
<sequence length="782" mass="89011">MPKMECNKEDAFRAKEMAEKKFIERDIAGAKKFAMKAQNLFPGLDGLSQFQATLDVYISAEERIDGEVDWYKVLGVEMSANEETVRKHYRKLALILHPDKNKSVGAEGAFKIVSEAWSLLSDKAKRSAYDQKRNLWDIYRKIPNYKSAIPTGQNGFHNLFNNNNSNSTTQKNDMHPQPVPPSHFSKFNTFWTICLFCKTQFEYLRTYINHNLFCQNCRQPFYAVEMPSPSINGNGPSTTWTSHFRGQNSTHHTRIENAHASGKKPVSIANVGPFTHPGTFAKAGDVRSVLSVDPTTGVRGESLKRKIHTFGEAATNLATGSPNACSFTMEKGDRLKKKRRIYDRMNYTGIQMANRNGVGESGTPKGGFETEKGKASASHKFNRARELSQLELRNILMDKAKKDICKKLKDRSIPSAASKVSEQMEKEKEKQKAPLNGMEADGHKWLDTKTKSHMECSLANSNDDPDTKGDDRLSMTVPDPDFHDFDRDRTEKSFGDCQVWAAYDDDDGMPRYYAMIHSVISLKPFRMRISWLNSKSNRELSPLNWIGSGFYKTSGDFWIGKHEVNKSLNSFSHKVNKWAKGTRGTIQIYPSKGEIWAIYRNWSSDWNELTPDEVIHKYDMVEVLEDYNDERGVTVAPLVKVAGFKTVFCRHSDSRKTKRIPREELFRFSHQVPSYLLTGQEGHNAPRGCWELDPASMPLELLRVLTEVEEKETVEHADKAKDPLGDVKKATEEQLIENGETTKEKIAVKGAAKEDVAELRMDKGREIKGDKLIVYKRRRNRN</sequence>